<feature type="compositionally biased region" description="Low complexity" evidence="2">
    <location>
        <begin position="490"/>
        <end position="499"/>
    </location>
</feature>
<dbReference type="GeneID" id="25269178"/>
<dbReference type="Proteomes" id="UP000018050">
    <property type="component" value="Unassembled WGS sequence"/>
</dbReference>
<evidence type="ECO:0000313" key="3">
    <source>
        <dbReference type="EMBL" id="CDI79487.1"/>
    </source>
</evidence>
<gene>
    <name evidence="3" type="ORF">EAH_00011080</name>
</gene>
<feature type="compositionally biased region" description="Basic residues" evidence="2">
    <location>
        <begin position="629"/>
        <end position="638"/>
    </location>
</feature>
<dbReference type="OMA" id="NSACTHY"/>
<feature type="region of interest" description="Disordered" evidence="2">
    <location>
        <begin position="490"/>
        <end position="684"/>
    </location>
</feature>
<keyword evidence="1" id="KW-0175">Coiled coil</keyword>
<dbReference type="RefSeq" id="XP_013250406.1">
    <property type="nucleotide sequence ID" value="XM_013394952.1"/>
</dbReference>
<name>U6GIS7_EIMAC</name>
<feature type="compositionally biased region" description="Low complexity" evidence="2">
    <location>
        <begin position="574"/>
        <end position="585"/>
    </location>
</feature>
<dbReference type="VEuPathDB" id="ToxoDB:EAH_00011080"/>
<feature type="coiled-coil region" evidence="1">
    <location>
        <begin position="243"/>
        <end position="310"/>
    </location>
</feature>
<dbReference type="EMBL" id="HG671036">
    <property type="protein sequence ID" value="CDI79487.1"/>
    <property type="molecule type" value="Genomic_DNA"/>
</dbReference>
<sequence length="739" mass="79993">MYRGGDDRDALLFGSVSSQTSSEASNAPTGSTQLAAADPHIFPESQPPASLTLQCKSSTTVENACESQIALQQTGAQQQQPARRHRHISLFASIELARPNAPLPAHEERSTFFPASELSQKLNAFPGAELMNCVSAAPAGANSTETGLLPCTASVASSAHCQAEKSDAPSICTAQRKERSSVLVGGEEDKAPIGNHCTCACSNQLCCGGDNKQGKLGVRSSKSVEGCLDRTPLGKLEAHRFVAQELQEIHRMIQARAIRLRQQEEETSAAVAQATNSLRRYAQQLLNQAAEKLERLAMEQRKQTEAVAEKAAAILRRATEARCAVRHERNLLEQARRRYGGEQQLKLRVATEELDAERRRCVDLEAQLEALQQENRKLRAALRAQPLQTRGVFNSKQLSATDASSLNRKRHPALGCQPTARCTTQQGSVETASLTAVVLPAVPPSKAARGGCLSCSRQPRKSIGVTNRSTGGVGRQALVDVEVRLPPASCSATSARSSCNETHTHEAGSTGAQGGADRSQLQPQGSSCPPQAGASSRHTEDTCNSKCCQTTSSIRQHKHRNRSAGSSAFRTDESTSSNGSMSSNNKLERRRRWRRRVRHGSARLSRSVSHGSVSTSSSSAAPEREEGRRRSHSTRRATRISQHQRISFSVPQKPHLQQPLQADDGSSSSSSLARRPRSGGHKVALRGDVAGRLQASLMRLQERQALQGKIQNIAKQLLHPHQLYPAAANESKPPPKRWQ</sequence>
<dbReference type="AlphaFoldDB" id="U6GIS7"/>
<dbReference type="OrthoDB" id="347638at2759"/>
<proteinExistence type="predicted"/>
<evidence type="ECO:0000256" key="2">
    <source>
        <dbReference type="SAM" id="MobiDB-lite"/>
    </source>
</evidence>
<keyword evidence="4" id="KW-1185">Reference proteome</keyword>
<reference evidence="3" key="1">
    <citation type="submission" date="2013-10" db="EMBL/GenBank/DDBJ databases">
        <title>Genomic analysis of the causative agents of coccidiosis in chickens.</title>
        <authorList>
            <person name="Reid A.J."/>
            <person name="Blake D."/>
            <person name="Billington K."/>
            <person name="Browne H."/>
            <person name="Dunn M."/>
            <person name="Hung S."/>
            <person name="Kawahara F."/>
            <person name="Miranda-Saavedra D."/>
            <person name="Mourier T."/>
            <person name="Nagra H."/>
            <person name="Otto T.D."/>
            <person name="Rawlings N."/>
            <person name="Sanchez A."/>
            <person name="Sanders M."/>
            <person name="Subramaniam C."/>
            <person name="Tay Y."/>
            <person name="Dear P."/>
            <person name="Doerig C."/>
            <person name="Gruber A."/>
            <person name="Parkinson J."/>
            <person name="Shirley M."/>
            <person name="Wan K.L."/>
            <person name="Berriman M."/>
            <person name="Tomley F."/>
            <person name="Pain A."/>
        </authorList>
    </citation>
    <scope>NUCLEOTIDE SEQUENCE</scope>
    <source>
        <strain evidence="3">Houghton</strain>
    </source>
</reference>
<reference evidence="3" key="2">
    <citation type="submission" date="2013-10" db="EMBL/GenBank/DDBJ databases">
        <authorList>
            <person name="Aslett M."/>
        </authorList>
    </citation>
    <scope>NUCLEOTIDE SEQUENCE</scope>
    <source>
        <strain evidence="3">Houghton</strain>
    </source>
</reference>
<feature type="coiled-coil region" evidence="1">
    <location>
        <begin position="347"/>
        <end position="384"/>
    </location>
</feature>
<feature type="compositionally biased region" description="Polar residues" evidence="2">
    <location>
        <begin position="544"/>
        <end position="554"/>
    </location>
</feature>
<evidence type="ECO:0000313" key="4">
    <source>
        <dbReference type="Proteomes" id="UP000018050"/>
    </source>
</evidence>
<evidence type="ECO:0000256" key="1">
    <source>
        <dbReference type="SAM" id="Coils"/>
    </source>
</evidence>
<protein>
    <submittedName>
        <fullName evidence="3">Uncharacterized protein</fullName>
    </submittedName>
</protein>
<feature type="compositionally biased region" description="Basic residues" evidence="2">
    <location>
        <begin position="674"/>
        <end position="684"/>
    </location>
</feature>
<feature type="compositionally biased region" description="Polar residues" evidence="2">
    <location>
        <begin position="519"/>
        <end position="536"/>
    </location>
</feature>
<organism evidence="3 4">
    <name type="scientific">Eimeria acervulina</name>
    <name type="common">Coccidian parasite</name>
    <dbReference type="NCBI Taxonomy" id="5801"/>
    <lineage>
        <taxon>Eukaryota</taxon>
        <taxon>Sar</taxon>
        <taxon>Alveolata</taxon>
        <taxon>Apicomplexa</taxon>
        <taxon>Conoidasida</taxon>
        <taxon>Coccidia</taxon>
        <taxon>Eucoccidiorida</taxon>
        <taxon>Eimeriorina</taxon>
        <taxon>Eimeriidae</taxon>
        <taxon>Eimeria</taxon>
    </lineage>
</organism>
<feature type="compositionally biased region" description="Low complexity" evidence="2">
    <location>
        <begin position="603"/>
        <end position="621"/>
    </location>
</feature>
<feature type="compositionally biased region" description="Basic residues" evidence="2">
    <location>
        <begin position="588"/>
        <end position="601"/>
    </location>
</feature>
<accession>U6GIS7</accession>